<proteinExistence type="predicted"/>
<dbReference type="EMBL" id="JAWXXP010000001">
    <property type="protein sequence ID" value="MDX5994392.1"/>
    <property type="molecule type" value="Genomic_DNA"/>
</dbReference>
<reference evidence="1 2" key="1">
    <citation type="submission" date="2023-11" db="EMBL/GenBank/DDBJ databases">
        <title>MicrobeMod: A computational toolkit for identifying prokaryotic methylation and restriction-modification with nanopore sequencing.</title>
        <authorList>
            <person name="Crits-Christoph A."/>
            <person name="Kang S.C."/>
            <person name="Lee H."/>
            <person name="Ostrov N."/>
        </authorList>
    </citation>
    <scope>NUCLEOTIDE SEQUENCE [LARGE SCALE GENOMIC DNA]</scope>
    <source>
        <strain evidence="1 2">ATCC BAA-571</strain>
    </source>
</reference>
<name>A0ABU4Q2H8_9GAMM</name>
<protein>
    <submittedName>
        <fullName evidence="1">Uncharacterized protein</fullName>
    </submittedName>
</protein>
<evidence type="ECO:0000313" key="2">
    <source>
        <dbReference type="Proteomes" id="UP001278050"/>
    </source>
</evidence>
<accession>A0ABU4Q2H8</accession>
<dbReference type="RefSeq" id="WP_084331678.1">
    <property type="nucleotide sequence ID" value="NZ_CBCSET010000002.1"/>
</dbReference>
<comment type="caution">
    <text evidence="1">The sequence shown here is derived from an EMBL/GenBank/DDBJ whole genome shotgun (WGS) entry which is preliminary data.</text>
</comment>
<dbReference type="Proteomes" id="UP001278050">
    <property type="component" value="Unassembled WGS sequence"/>
</dbReference>
<keyword evidence="2" id="KW-1185">Reference proteome</keyword>
<organism evidence="1 2">
    <name type="scientific">Ectopseudomonas alcaliphila</name>
    <dbReference type="NCBI Taxonomy" id="101564"/>
    <lineage>
        <taxon>Bacteria</taxon>
        <taxon>Pseudomonadati</taxon>
        <taxon>Pseudomonadota</taxon>
        <taxon>Gammaproteobacteria</taxon>
        <taxon>Pseudomonadales</taxon>
        <taxon>Pseudomonadaceae</taxon>
        <taxon>Ectopseudomonas</taxon>
    </lineage>
</organism>
<sequence>METQAPTQRTLFRTDADLAAEYWADKEWKKFAVDIKKGNHKKLTYQHTTYVRARTGADAIEWVKSNLGLFLAPGRCWFVARLAGPRELGCDIR</sequence>
<evidence type="ECO:0000313" key="1">
    <source>
        <dbReference type="EMBL" id="MDX5994392.1"/>
    </source>
</evidence>
<gene>
    <name evidence="1" type="ORF">SIM71_20220</name>
</gene>